<evidence type="ECO:0000259" key="7">
    <source>
        <dbReference type="PROSITE" id="PS50850"/>
    </source>
</evidence>
<evidence type="ECO:0000313" key="8">
    <source>
        <dbReference type="EMBL" id="KAG0658567.1"/>
    </source>
</evidence>
<feature type="transmembrane region" description="Helical" evidence="6">
    <location>
        <begin position="444"/>
        <end position="466"/>
    </location>
</feature>
<evidence type="ECO:0000256" key="1">
    <source>
        <dbReference type="ARBA" id="ARBA00004141"/>
    </source>
</evidence>
<dbReference type="EMBL" id="PUHQ01000064">
    <property type="protein sequence ID" value="KAG0658567.1"/>
    <property type="molecule type" value="Genomic_DNA"/>
</dbReference>
<dbReference type="GO" id="GO:0022857">
    <property type="term" value="F:transmembrane transporter activity"/>
    <property type="evidence" value="ECO:0007669"/>
    <property type="project" value="InterPro"/>
</dbReference>
<dbReference type="GO" id="GO:0005886">
    <property type="term" value="C:plasma membrane"/>
    <property type="evidence" value="ECO:0007669"/>
    <property type="project" value="TreeGrafter"/>
</dbReference>
<dbReference type="OrthoDB" id="3437016at2759"/>
<comment type="subcellular location">
    <subcellularLocation>
        <location evidence="1">Membrane</location>
        <topology evidence="1">Multi-pass membrane protein</topology>
    </subcellularLocation>
</comment>
<feature type="compositionally biased region" description="Basic and acidic residues" evidence="5">
    <location>
        <begin position="565"/>
        <end position="574"/>
    </location>
</feature>
<dbReference type="PRINTS" id="PR01036">
    <property type="entry name" value="TCRTETB"/>
</dbReference>
<feature type="region of interest" description="Disordered" evidence="5">
    <location>
        <begin position="551"/>
        <end position="574"/>
    </location>
</feature>
<protein>
    <recommendedName>
        <fullName evidence="7">Major facilitator superfamily (MFS) profile domain-containing protein</fullName>
    </recommendedName>
</protein>
<evidence type="ECO:0000256" key="2">
    <source>
        <dbReference type="ARBA" id="ARBA00022692"/>
    </source>
</evidence>
<feature type="transmembrane region" description="Helical" evidence="6">
    <location>
        <begin position="384"/>
        <end position="402"/>
    </location>
</feature>
<keyword evidence="3 6" id="KW-1133">Transmembrane helix</keyword>
<dbReference type="SUPFAM" id="SSF103473">
    <property type="entry name" value="MFS general substrate transporter"/>
    <property type="match status" value="1"/>
</dbReference>
<dbReference type="InterPro" id="IPR011701">
    <property type="entry name" value="MFS"/>
</dbReference>
<keyword evidence="9" id="KW-1185">Reference proteome</keyword>
<evidence type="ECO:0000256" key="5">
    <source>
        <dbReference type="SAM" id="MobiDB-lite"/>
    </source>
</evidence>
<dbReference type="Pfam" id="PF07690">
    <property type="entry name" value="MFS_1"/>
    <property type="match status" value="1"/>
</dbReference>
<feature type="transmembrane region" description="Helical" evidence="6">
    <location>
        <begin position="517"/>
        <end position="536"/>
    </location>
</feature>
<feature type="transmembrane region" description="Helical" evidence="6">
    <location>
        <begin position="209"/>
        <end position="229"/>
    </location>
</feature>
<dbReference type="PROSITE" id="PS50850">
    <property type="entry name" value="MFS"/>
    <property type="match status" value="1"/>
</dbReference>
<feature type="transmembrane region" description="Helical" evidence="6">
    <location>
        <begin position="408"/>
        <end position="432"/>
    </location>
</feature>
<dbReference type="PANTHER" id="PTHR23501:SF102">
    <property type="entry name" value="DRUG TRANSPORTER, PUTATIVE (AFU_ORTHOLOGUE AFUA_3G08530)-RELATED"/>
    <property type="match status" value="1"/>
</dbReference>
<evidence type="ECO:0000256" key="4">
    <source>
        <dbReference type="ARBA" id="ARBA00023136"/>
    </source>
</evidence>
<name>A0A9P6VYG0_RHOMI</name>
<gene>
    <name evidence="8" type="ORF">C6P46_005687</name>
</gene>
<dbReference type="Gene3D" id="1.20.1250.20">
    <property type="entry name" value="MFS general substrate transporter like domains"/>
    <property type="match status" value="1"/>
</dbReference>
<dbReference type="PANTHER" id="PTHR23501">
    <property type="entry name" value="MAJOR FACILITATOR SUPERFAMILY"/>
    <property type="match status" value="1"/>
</dbReference>
<dbReference type="InterPro" id="IPR020846">
    <property type="entry name" value="MFS_dom"/>
</dbReference>
<evidence type="ECO:0000256" key="3">
    <source>
        <dbReference type="ARBA" id="ARBA00022989"/>
    </source>
</evidence>
<feature type="transmembrane region" description="Helical" evidence="6">
    <location>
        <begin position="52"/>
        <end position="73"/>
    </location>
</feature>
<feature type="transmembrane region" description="Helical" evidence="6">
    <location>
        <begin position="355"/>
        <end position="375"/>
    </location>
</feature>
<comment type="caution">
    <text evidence="8">The sequence shown here is derived from an EMBL/GenBank/DDBJ whole genome shotgun (WGS) entry which is preliminary data.</text>
</comment>
<feature type="transmembrane region" description="Helical" evidence="6">
    <location>
        <begin position="250"/>
        <end position="271"/>
    </location>
</feature>
<dbReference type="AlphaFoldDB" id="A0A9P6VYG0"/>
<dbReference type="Proteomes" id="UP000777482">
    <property type="component" value="Unassembled WGS sequence"/>
</dbReference>
<accession>A0A9P6VYG0</accession>
<feature type="transmembrane region" description="Helical" evidence="6">
    <location>
        <begin position="277"/>
        <end position="294"/>
    </location>
</feature>
<evidence type="ECO:0000313" key="9">
    <source>
        <dbReference type="Proteomes" id="UP000777482"/>
    </source>
</evidence>
<dbReference type="InterPro" id="IPR036259">
    <property type="entry name" value="MFS_trans_sf"/>
</dbReference>
<feature type="transmembrane region" description="Helical" evidence="6">
    <location>
        <begin position="93"/>
        <end position="116"/>
    </location>
</feature>
<feature type="transmembrane region" description="Helical" evidence="6">
    <location>
        <begin position="153"/>
        <end position="171"/>
    </location>
</feature>
<sequence>MSFSSTTKSPPGSLHDGITTISPPILSSDHLAPTTEVVEEAPASEPSKRKPLAFWMVFVALCFSCFVAALDLTAVSTTLPDVAQTFNSVDYSWIGSAYALTSTAFVPWTGGLANIFGRRPVMLGGLIIFALGSALTGAAQSMAMAIGGRSVQGIGGGAILTMVEIIVCDLVPLAERGAYFGIIGCVWALASAIGPPIGGALASAGQWRWLFYLNLPLCGIAILLVIFFLNVKAPKTTTREKLEQMDFYNIIFVAAVTSLVLALTWGGSTYAWSSGRVLAPLILGIAGIIAFLFIERSFVRYPTVPFDILRSRTTLLGYATTFLHSVVMMEIVYFLPTAYFQAAREFSPIRSGTALFSFCFTVAPFAIITGAWVTVTQKYKLQNLVGWSFACLGSGLLILLKWDSSKGLWAGLPIVVGIGLGILYTGTQFAVLAPLSPRQQPHAIAFFGFVRALGQVFGISIGTTALQNQLNKKLPAAFVAEIGGSAEAAFAAIPRISSLPEPTRTAVRAAFADSAQVLWIIACAMAGAALLLSLFLENLKLATTGDENWGLKDKSTSNAASPQGVEEKTVGAAA</sequence>
<feature type="transmembrane region" description="Helical" evidence="6">
    <location>
        <begin position="315"/>
        <end position="335"/>
    </location>
</feature>
<feature type="domain" description="Major facilitator superfamily (MFS) profile" evidence="7">
    <location>
        <begin position="57"/>
        <end position="540"/>
    </location>
</feature>
<keyword evidence="4 6" id="KW-0472">Membrane</keyword>
<evidence type="ECO:0000256" key="6">
    <source>
        <dbReference type="SAM" id="Phobius"/>
    </source>
</evidence>
<organism evidence="8 9">
    <name type="scientific">Rhodotorula mucilaginosa</name>
    <name type="common">Yeast</name>
    <name type="synonym">Rhodotorula rubra</name>
    <dbReference type="NCBI Taxonomy" id="5537"/>
    <lineage>
        <taxon>Eukaryota</taxon>
        <taxon>Fungi</taxon>
        <taxon>Dikarya</taxon>
        <taxon>Basidiomycota</taxon>
        <taxon>Pucciniomycotina</taxon>
        <taxon>Microbotryomycetes</taxon>
        <taxon>Sporidiobolales</taxon>
        <taxon>Sporidiobolaceae</taxon>
        <taxon>Rhodotorula</taxon>
    </lineage>
</organism>
<reference evidence="8 9" key="1">
    <citation type="submission" date="2020-11" db="EMBL/GenBank/DDBJ databases">
        <title>Kefir isolates.</title>
        <authorList>
            <person name="Marcisauskas S."/>
            <person name="Kim Y."/>
            <person name="Blasche S."/>
        </authorList>
    </citation>
    <scope>NUCLEOTIDE SEQUENCE [LARGE SCALE GENOMIC DNA]</scope>
    <source>
        <strain evidence="8 9">KR</strain>
    </source>
</reference>
<keyword evidence="2 6" id="KW-0812">Transmembrane</keyword>
<dbReference type="CDD" id="cd17502">
    <property type="entry name" value="MFS_Azr1_MDR_like"/>
    <property type="match status" value="1"/>
</dbReference>
<proteinExistence type="predicted"/>
<feature type="transmembrane region" description="Helical" evidence="6">
    <location>
        <begin position="123"/>
        <end position="147"/>
    </location>
</feature>
<feature type="transmembrane region" description="Helical" evidence="6">
    <location>
        <begin position="178"/>
        <end position="197"/>
    </location>
</feature>